<evidence type="ECO:0000313" key="2">
    <source>
        <dbReference type="EMBL" id="CAD8910182.1"/>
    </source>
</evidence>
<dbReference type="EMBL" id="HBFS01005025">
    <property type="protein sequence ID" value="CAD8910182.1"/>
    <property type="molecule type" value="Transcribed_RNA"/>
</dbReference>
<accession>A0A7S1C5J4</accession>
<evidence type="ECO:0000256" key="1">
    <source>
        <dbReference type="SAM" id="MobiDB-lite"/>
    </source>
</evidence>
<feature type="compositionally biased region" description="Gly residues" evidence="1">
    <location>
        <begin position="30"/>
        <end position="39"/>
    </location>
</feature>
<proteinExistence type="predicted"/>
<dbReference type="AlphaFoldDB" id="A0A7S1C5J4"/>
<reference evidence="2" key="1">
    <citation type="submission" date="2021-01" db="EMBL/GenBank/DDBJ databases">
        <authorList>
            <person name="Corre E."/>
            <person name="Pelletier E."/>
            <person name="Niang G."/>
            <person name="Scheremetjew M."/>
            <person name="Finn R."/>
            <person name="Kale V."/>
            <person name="Holt S."/>
            <person name="Cochrane G."/>
            <person name="Meng A."/>
            <person name="Brown T."/>
            <person name="Cohen L."/>
        </authorList>
    </citation>
    <scope>NUCLEOTIDE SEQUENCE</scope>
    <source>
        <strain evidence="2">Ms1</strain>
    </source>
</reference>
<organism evidence="2">
    <name type="scientific">Bicosoecida sp. CB-2014</name>
    <dbReference type="NCBI Taxonomy" id="1486930"/>
    <lineage>
        <taxon>Eukaryota</taxon>
        <taxon>Sar</taxon>
        <taxon>Stramenopiles</taxon>
        <taxon>Bigyra</taxon>
        <taxon>Opalozoa</taxon>
        <taxon>Bicosoecida</taxon>
    </lineage>
</organism>
<protein>
    <submittedName>
        <fullName evidence="2">Uncharacterized protein</fullName>
    </submittedName>
</protein>
<feature type="compositionally biased region" description="Pro residues" evidence="1">
    <location>
        <begin position="40"/>
        <end position="65"/>
    </location>
</feature>
<feature type="region of interest" description="Disordered" evidence="1">
    <location>
        <begin position="21"/>
        <end position="72"/>
    </location>
</feature>
<name>A0A7S1C5J4_9STRA</name>
<gene>
    <name evidence="2" type="ORF">BSP0115_LOCUS3386</name>
</gene>
<sequence>MAYPPPGPGAAPGGYGTAPHEAMYGPPPGQHGGYGGGGYAPPPGPGGYAPPGPGGYGAPPPPGPGYAPQGAYAPQGYQQQTTVVVGGGGGGDRIMVVQDKTVDHGAHCCLWFFTAGLWLPFWVMACFGCGCERPCN</sequence>